<protein>
    <recommendedName>
        <fullName evidence="7">ATP synthase subunit delta</fullName>
    </recommendedName>
    <alternativeName>
        <fullName evidence="7">ATP synthase F(1) sector subunit delta</fullName>
    </alternativeName>
    <alternativeName>
        <fullName evidence="7">F-type ATPase subunit delta</fullName>
        <shortName evidence="7">F-ATPase subunit delta</shortName>
    </alternativeName>
</protein>
<name>A0A6V8MQD5_9BACT</name>
<dbReference type="NCBIfam" id="TIGR01145">
    <property type="entry name" value="ATP_synt_delta"/>
    <property type="match status" value="1"/>
</dbReference>
<dbReference type="EMBL" id="BLXY01000001">
    <property type="protein sequence ID" value="GFO62142.1"/>
    <property type="molecule type" value="Genomic_DNA"/>
</dbReference>
<reference evidence="10" key="1">
    <citation type="submission" date="2020-06" db="EMBL/GenBank/DDBJ databases">
        <title>Draft genomic sequecing of Geomonas sp. Red736.</title>
        <authorList>
            <person name="Itoh H."/>
            <person name="Xu Z.X."/>
            <person name="Ushijima N."/>
            <person name="Masuda Y."/>
            <person name="Shiratori Y."/>
            <person name="Senoo K."/>
        </authorList>
    </citation>
    <scope>NUCLEOTIDE SEQUENCE [LARGE SCALE GENOMIC DNA]</scope>
    <source>
        <strain evidence="10">Red736</strain>
    </source>
</reference>
<evidence type="ECO:0000313" key="8">
    <source>
        <dbReference type="EMBL" id="GFO62142.1"/>
    </source>
</evidence>
<accession>A0A6V8MQD5</accession>
<organism evidence="8 10">
    <name type="scientific">Geomonas paludis</name>
    <dbReference type="NCBI Taxonomy" id="2740185"/>
    <lineage>
        <taxon>Bacteria</taxon>
        <taxon>Pseudomonadati</taxon>
        <taxon>Thermodesulfobacteriota</taxon>
        <taxon>Desulfuromonadia</taxon>
        <taxon>Geobacterales</taxon>
        <taxon>Geobacteraceae</taxon>
        <taxon>Geomonas</taxon>
    </lineage>
</organism>
<evidence type="ECO:0000313" key="10">
    <source>
        <dbReference type="Proteomes" id="UP000568888"/>
    </source>
</evidence>
<dbReference type="Gene3D" id="1.10.520.20">
    <property type="entry name" value="N-terminal domain of the delta subunit of the F1F0-ATP synthase"/>
    <property type="match status" value="1"/>
</dbReference>
<dbReference type="SUPFAM" id="SSF47928">
    <property type="entry name" value="N-terminal domain of the delta subunit of the F1F0-ATP synthase"/>
    <property type="match status" value="1"/>
</dbReference>
<keyword evidence="3 7" id="KW-0375">Hydrogen ion transport</keyword>
<keyword evidence="2 7" id="KW-0813">Transport</keyword>
<evidence type="ECO:0000256" key="4">
    <source>
        <dbReference type="ARBA" id="ARBA00023065"/>
    </source>
</evidence>
<keyword evidence="6 7" id="KW-0066">ATP synthesis</keyword>
<dbReference type="PRINTS" id="PR00125">
    <property type="entry name" value="ATPASEDELTA"/>
</dbReference>
<evidence type="ECO:0000313" key="9">
    <source>
        <dbReference type="EMBL" id="UPU36242.1"/>
    </source>
</evidence>
<keyword evidence="7" id="KW-1003">Cell membrane</keyword>
<dbReference type="AlphaFoldDB" id="A0A6V8MQD5"/>
<evidence type="ECO:0000256" key="3">
    <source>
        <dbReference type="ARBA" id="ARBA00022781"/>
    </source>
</evidence>
<keyword evidence="5 7" id="KW-0472">Membrane</keyword>
<evidence type="ECO:0000256" key="6">
    <source>
        <dbReference type="ARBA" id="ARBA00023310"/>
    </source>
</evidence>
<sequence length="180" mass="19189">MSTNAIAKRYAKALVQIGSEAGSVEGFNGELSRFSTVLTDSRELSAIFANPAYGIEEKKEILKDLVAKLSISPMISNLMMLLLERGRLSVLPQIAENYGVFADELSGVIRPTLSSGLPLDAAQVEEIKGALAKSTGKKVELKVVVDPSLIGGVVTQIGDKVFDGSVRTQLANIQDILQKG</sequence>
<dbReference type="EMBL" id="CP096574">
    <property type="protein sequence ID" value="UPU36242.1"/>
    <property type="molecule type" value="Genomic_DNA"/>
</dbReference>
<evidence type="ECO:0000256" key="7">
    <source>
        <dbReference type="HAMAP-Rule" id="MF_01416"/>
    </source>
</evidence>
<dbReference type="NCBIfam" id="NF004402">
    <property type="entry name" value="PRK05758.2-2"/>
    <property type="match status" value="1"/>
</dbReference>
<dbReference type="InterPro" id="IPR026015">
    <property type="entry name" value="ATP_synth_OSCP/delta_N_sf"/>
</dbReference>
<dbReference type="Proteomes" id="UP000568888">
    <property type="component" value="Unassembled WGS sequence"/>
</dbReference>
<dbReference type="Pfam" id="PF00213">
    <property type="entry name" value="OSCP"/>
    <property type="match status" value="1"/>
</dbReference>
<dbReference type="RefSeq" id="WP_183343913.1">
    <property type="nucleotide sequence ID" value="NZ_BLXY01000001.1"/>
</dbReference>
<dbReference type="HAMAP" id="MF_01416">
    <property type="entry name" value="ATP_synth_delta_bact"/>
    <property type="match status" value="1"/>
</dbReference>
<evidence type="ECO:0000256" key="1">
    <source>
        <dbReference type="ARBA" id="ARBA00004370"/>
    </source>
</evidence>
<dbReference type="GO" id="GO:0005886">
    <property type="term" value="C:plasma membrane"/>
    <property type="evidence" value="ECO:0007669"/>
    <property type="project" value="UniProtKB-SubCell"/>
</dbReference>
<reference evidence="8" key="2">
    <citation type="journal article" date="2021" name="Int. J. Syst. Evol. Microbiol.">
        <title>Geomonas silvestris sp. nov., Geomonas paludis sp. nov. and Geomonas limicola sp. nov., isolated from terrestrial environments, and emended description of the genus Geomonas.</title>
        <authorList>
            <person name="Itoh H."/>
            <person name="Xu Z."/>
            <person name="Masuda Y."/>
            <person name="Ushijima N."/>
            <person name="Hayakawa C."/>
            <person name="Shiratori Y."/>
            <person name="Senoo K."/>
        </authorList>
    </citation>
    <scope>NUCLEOTIDE SEQUENCE</scope>
    <source>
        <strain evidence="8">Red736</strain>
    </source>
</reference>
<keyword evidence="11" id="KW-1185">Reference proteome</keyword>
<evidence type="ECO:0000313" key="11">
    <source>
        <dbReference type="Proteomes" id="UP000831485"/>
    </source>
</evidence>
<evidence type="ECO:0000256" key="2">
    <source>
        <dbReference type="ARBA" id="ARBA00022448"/>
    </source>
</evidence>
<reference evidence="9" key="3">
    <citation type="submission" date="2022-04" db="EMBL/GenBank/DDBJ databases">
        <authorList>
            <person name="Liu G."/>
        </authorList>
    </citation>
    <scope>NUCLEOTIDE SEQUENCE</scope>
    <source>
        <strain evidence="9">RG22</strain>
    </source>
</reference>
<dbReference type="GO" id="GO:0046933">
    <property type="term" value="F:proton-transporting ATP synthase activity, rotational mechanism"/>
    <property type="evidence" value="ECO:0007669"/>
    <property type="project" value="UniProtKB-UniRule"/>
</dbReference>
<dbReference type="PANTHER" id="PTHR11910">
    <property type="entry name" value="ATP SYNTHASE DELTA CHAIN"/>
    <property type="match status" value="1"/>
</dbReference>
<gene>
    <name evidence="7 8" type="primary">atpH</name>
    <name evidence="8" type="ORF">GMPD_00610</name>
    <name evidence="9" type="ORF">M1B72_00650</name>
</gene>
<proteinExistence type="inferred from homology"/>
<keyword evidence="7" id="KW-0139">CF(1)</keyword>
<evidence type="ECO:0000256" key="5">
    <source>
        <dbReference type="ARBA" id="ARBA00023136"/>
    </source>
</evidence>
<keyword evidence="4 7" id="KW-0406">Ion transport</keyword>
<comment type="subcellular location">
    <subcellularLocation>
        <location evidence="7">Cell membrane</location>
        <topology evidence="7">Peripheral membrane protein</topology>
    </subcellularLocation>
    <subcellularLocation>
        <location evidence="1">Membrane</location>
    </subcellularLocation>
</comment>
<dbReference type="Proteomes" id="UP000831485">
    <property type="component" value="Chromosome"/>
</dbReference>
<comment type="similarity">
    <text evidence="7">Belongs to the ATPase delta chain family.</text>
</comment>
<comment type="function">
    <text evidence="7">F(1)F(0) ATP synthase produces ATP from ADP in the presence of a proton or sodium gradient. F-type ATPases consist of two structural domains, F(1) containing the extramembraneous catalytic core and F(0) containing the membrane proton channel, linked together by a central stalk and a peripheral stalk. During catalysis, ATP synthesis in the catalytic domain of F(1) is coupled via a rotary mechanism of the central stalk subunits to proton translocation.</text>
</comment>
<comment type="function">
    <text evidence="7">This protein is part of the stalk that links CF(0) to CF(1). It either transmits conformational changes from CF(0) to CF(1) or is implicated in proton conduction.</text>
</comment>
<dbReference type="InterPro" id="IPR000711">
    <property type="entry name" value="ATPase_OSCP/dsu"/>
</dbReference>
<dbReference type="GO" id="GO:0045259">
    <property type="term" value="C:proton-transporting ATP synthase complex"/>
    <property type="evidence" value="ECO:0007669"/>
    <property type="project" value="UniProtKB-KW"/>
</dbReference>